<evidence type="ECO:0000313" key="5">
    <source>
        <dbReference type="Proteomes" id="UP000029839"/>
    </source>
</evidence>
<dbReference type="Pfam" id="PF08338">
    <property type="entry name" value="DUF1731"/>
    <property type="match status" value="1"/>
</dbReference>
<dbReference type="NCBIfam" id="TIGR01777">
    <property type="entry name" value="yfcH"/>
    <property type="match status" value="1"/>
</dbReference>
<dbReference type="OrthoDB" id="9801773at2"/>
<evidence type="ECO:0000256" key="1">
    <source>
        <dbReference type="ARBA" id="ARBA00009353"/>
    </source>
</evidence>
<accession>A0A0A0BPK2</accession>
<evidence type="ECO:0000259" key="2">
    <source>
        <dbReference type="Pfam" id="PF01370"/>
    </source>
</evidence>
<proteinExistence type="inferred from homology"/>
<dbReference type="Pfam" id="PF01370">
    <property type="entry name" value="Epimerase"/>
    <property type="match status" value="1"/>
</dbReference>
<gene>
    <name evidence="4" type="ORF">N868_18265</name>
</gene>
<dbReference type="AlphaFoldDB" id="A0A0A0BPK2"/>
<sequence>MHVVVAGSHGLIGTALVEHLLGGGHRVQRLVRGPARGADEISWDPSRDVLPTSVLEGADAVVNLGGAGVGDRRWTTAYRSTIVTSRTRPTSLLARTLAAMAPTGDGPRILLQGSAVGFYGDRGDEELTEGSPGGSGFLADVVRAWEASTEPAASAGVRVARLRTGIVLSRTGGSFGRLLPLLRLGVGGPLGSGDNVWPWITLVDEVRAIEHLLDREVDGPVNLVGPAPVPQGELVRAIAAELGRPAALAVPRLALRAALGPFADEILASQRVVPSVLHASGFTFTHPDVRSAARWVTGT</sequence>
<protein>
    <submittedName>
        <fullName evidence="4">Epimerase</fullName>
    </submittedName>
</protein>
<dbReference type="EMBL" id="AXCY01000073">
    <property type="protein sequence ID" value="KGM09856.1"/>
    <property type="molecule type" value="Genomic_DNA"/>
</dbReference>
<dbReference type="PANTHER" id="PTHR11092">
    <property type="entry name" value="SUGAR NUCLEOTIDE EPIMERASE RELATED"/>
    <property type="match status" value="1"/>
</dbReference>
<dbReference type="RefSeq" id="WP_043607914.1">
    <property type="nucleotide sequence ID" value="NZ_AXCY01000073.1"/>
</dbReference>
<feature type="domain" description="NAD-dependent epimerase/dehydratase" evidence="2">
    <location>
        <begin position="3"/>
        <end position="219"/>
    </location>
</feature>
<dbReference type="Proteomes" id="UP000029839">
    <property type="component" value="Unassembled WGS sequence"/>
</dbReference>
<comment type="caution">
    <text evidence="4">The sequence shown here is derived from an EMBL/GenBank/DDBJ whole genome shotgun (WGS) entry which is preliminary data.</text>
</comment>
<dbReference type="InterPro" id="IPR010099">
    <property type="entry name" value="SDR39U1"/>
</dbReference>
<evidence type="ECO:0000259" key="3">
    <source>
        <dbReference type="Pfam" id="PF08338"/>
    </source>
</evidence>
<dbReference type="SUPFAM" id="SSF51735">
    <property type="entry name" value="NAD(P)-binding Rossmann-fold domains"/>
    <property type="match status" value="1"/>
</dbReference>
<organism evidence="4 5">
    <name type="scientific">Cellulomonas carbonis T26</name>
    <dbReference type="NCBI Taxonomy" id="947969"/>
    <lineage>
        <taxon>Bacteria</taxon>
        <taxon>Bacillati</taxon>
        <taxon>Actinomycetota</taxon>
        <taxon>Actinomycetes</taxon>
        <taxon>Micrococcales</taxon>
        <taxon>Cellulomonadaceae</taxon>
        <taxon>Cellulomonas</taxon>
    </lineage>
</organism>
<dbReference type="InterPro" id="IPR036291">
    <property type="entry name" value="NAD(P)-bd_dom_sf"/>
</dbReference>
<reference evidence="4 5" key="2">
    <citation type="journal article" date="2015" name="Stand. Genomic Sci.">
        <title>Draft genome sequence of Cellulomonas carbonis T26(T) and comparative analysis of six Cellulomonas genomes.</title>
        <authorList>
            <person name="Zhuang W."/>
            <person name="Zhang S."/>
            <person name="Xia X."/>
            <person name="Wang G."/>
        </authorList>
    </citation>
    <scope>NUCLEOTIDE SEQUENCE [LARGE SCALE GENOMIC DNA]</scope>
    <source>
        <strain evidence="4 5">T26</strain>
    </source>
</reference>
<evidence type="ECO:0000313" key="4">
    <source>
        <dbReference type="EMBL" id="KGM09856.1"/>
    </source>
</evidence>
<dbReference type="Gene3D" id="3.40.50.720">
    <property type="entry name" value="NAD(P)-binding Rossmann-like Domain"/>
    <property type="match status" value="1"/>
</dbReference>
<comment type="similarity">
    <text evidence="1">Belongs to the NAD(P)-dependent epimerase/dehydratase family. SDR39U1 subfamily.</text>
</comment>
<keyword evidence="5" id="KW-1185">Reference proteome</keyword>
<dbReference type="InterPro" id="IPR013549">
    <property type="entry name" value="DUF1731"/>
</dbReference>
<reference evidence="4 5" key="1">
    <citation type="submission" date="2013-08" db="EMBL/GenBank/DDBJ databases">
        <title>Genome sequencing of Cellulomonas carbonis T26.</title>
        <authorList>
            <person name="Chen F."/>
            <person name="Li Y."/>
            <person name="Wang G."/>
        </authorList>
    </citation>
    <scope>NUCLEOTIDE SEQUENCE [LARGE SCALE GENOMIC DNA]</scope>
    <source>
        <strain evidence="4 5">T26</strain>
    </source>
</reference>
<dbReference type="PANTHER" id="PTHR11092:SF0">
    <property type="entry name" value="EPIMERASE FAMILY PROTEIN SDR39U1"/>
    <property type="match status" value="1"/>
</dbReference>
<name>A0A0A0BPK2_9CELL</name>
<dbReference type="InterPro" id="IPR001509">
    <property type="entry name" value="Epimerase_deHydtase"/>
</dbReference>
<feature type="domain" description="DUF1731" evidence="3">
    <location>
        <begin position="250"/>
        <end position="295"/>
    </location>
</feature>